<dbReference type="RefSeq" id="WP_198915449.1">
    <property type="nucleotide sequence ID" value="NZ_JAEKPD010000005.1"/>
</dbReference>
<dbReference type="InterPro" id="IPR030678">
    <property type="entry name" value="Peptide/Ni-bd"/>
</dbReference>
<dbReference type="GO" id="GO:0043190">
    <property type="term" value="C:ATP-binding cassette (ABC) transporter complex"/>
    <property type="evidence" value="ECO:0007669"/>
    <property type="project" value="InterPro"/>
</dbReference>
<accession>A0A934IF29</accession>
<dbReference type="CDD" id="cd08503">
    <property type="entry name" value="PBP2_NikA_DppA_OppA_like_17"/>
    <property type="match status" value="1"/>
</dbReference>
<protein>
    <submittedName>
        <fullName evidence="6">ABC transporter substrate-binding protein</fullName>
    </submittedName>
</protein>
<sequence>MTTSGIRYPSFHPGLEGAASEVADGTLSRREFLSRATALGLSSTAAYGLLGAAAPKAHAQDRAEGGTLRIQMDVRALKDPRTYDWPQMANVTRGWLEYLAEYQRDGTITPMLLESWEVSDDATEYTLNVRPGITWWNGDAFTAEHVAHNIERWCERDVEGNAMAARFGSLIDDDTGKIRDGAIEIVDDTTLKLTLGDADITIIPSFTDYPAAVVHPDFDGDPLTAIGTGPYMSDSYEVGVEAVLVPKPDFTWWGAEVFGPAPLDEIRFIDLGTDASAVFAAADSGEVDMVYESVGDFVDLMDTLGWVQSETPTNGTVVIRPNQKAEVNGQTPYADARVRRALSLASDNATLLQLGYGGRGTLAANHHVSPLHPEYADIGPSQYDPEQAMALMEEAGMADYEHELISIDDDWRRNTCDAMAAQLRDAGINVKRTVLPGATFWNDWVQYPFSATDWGGRPLGVQTLSLAYRSGVPWNESGFSNDEFDALLDRAKGIPDPDERRVLMEQIETILREEGVITQPYWRSIYRHYREDVVGAEMHPVFEIHLYKLGRAA</sequence>
<comment type="caution">
    <text evidence="6">The sequence shown here is derived from an EMBL/GenBank/DDBJ whole genome shotgun (WGS) entry which is preliminary data.</text>
</comment>
<dbReference type="InterPro" id="IPR039424">
    <property type="entry name" value="SBP_5"/>
</dbReference>
<feature type="domain" description="Solute-binding protein family 5" evidence="5">
    <location>
        <begin position="108"/>
        <end position="470"/>
    </location>
</feature>
<proteinExistence type="inferred from homology"/>
<dbReference type="GO" id="GO:0015833">
    <property type="term" value="P:peptide transport"/>
    <property type="evidence" value="ECO:0007669"/>
    <property type="project" value="TreeGrafter"/>
</dbReference>
<dbReference type="PANTHER" id="PTHR30290:SF10">
    <property type="entry name" value="PERIPLASMIC OLIGOPEPTIDE-BINDING PROTEIN-RELATED"/>
    <property type="match status" value="1"/>
</dbReference>
<comment type="similarity">
    <text evidence="2">Belongs to the bacterial solute-binding protein 5 family.</text>
</comment>
<name>A0A934IF29_9RHOB</name>
<evidence type="ECO:0000259" key="5">
    <source>
        <dbReference type="Pfam" id="PF00496"/>
    </source>
</evidence>
<keyword evidence="7" id="KW-1185">Reference proteome</keyword>
<dbReference type="InterPro" id="IPR000914">
    <property type="entry name" value="SBP_5_dom"/>
</dbReference>
<evidence type="ECO:0000256" key="4">
    <source>
        <dbReference type="ARBA" id="ARBA00022729"/>
    </source>
</evidence>
<gene>
    <name evidence="6" type="ORF">ILP92_05935</name>
</gene>
<dbReference type="AlphaFoldDB" id="A0A934IF29"/>
<keyword evidence="3" id="KW-0813">Transport</keyword>
<evidence type="ECO:0000256" key="1">
    <source>
        <dbReference type="ARBA" id="ARBA00004418"/>
    </source>
</evidence>
<dbReference type="EMBL" id="JAEKPD010000005">
    <property type="protein sequence ID" value="MBJ3762280.1"/>
    <property type="molecule type" value="Genomic_DNA"/>
</dbReference>
<dbReference type="InterPro" id="IPR006311">
    <property type="entry name" value="TAT_signal"/>
</dbReference>
<organism evidence="6 7">
    <name type="scientific">Palleronia pontilimi</name>
    <dbReference type="NCBI Taxonomy" id="1964209"/>
    <lineage>
        <taxon>Bacteria</taxon>
        <taxon>Pseudomonadati</taxon>
        <taxon>Pseudomonadota</taxon>
        <taxon>Alphaproteobacteria</taxon>
        <taxon>Rhodobacterales</taxon>
        <taxon>Roseobacteraceae</taxon>
        <taxon>Palleronia</taxon>
    </lineage>
</organism>
<dbReference type="Pfam" id="PF00496">
    <property type="entry name" value="SBP_bac_5"/>
    <property type="match status" value="1"/>
</dbReference>
<evidence type="ECO:0000313" key="7">
    <source>
        <dbReference type="Proteomes" id="UP000642488"/>
    </source>
</evidence>
<dbReference type="Gene3D" id="3.10.105.10">
    <property type="entry name" value="Dipeptide-binding Protein, Domain 3"/>
    <property type="match status" value="1"/>
</dbReference>
<dbReference type="PROSITE" id="PS51318">
    <property type="entry name" value="TAT"/>
    <property type="match status" value="1"/>
</dbReference>
<dbReference type="PIRSF" id="PIRSF002741">
    <property type="entry name" value="MppA"/>
    <property type="match status" value="1"/>
</dbReference>
<comment type="subcellular location">
    <subcellularLocation>
        <location evidence="1">Periplasm</location>
    </subcellularLocation>
</comment>
<dbReference type="GO" id="GO:0030288">
    <property type="term" value="C:outer membrane-bounded periplasmic space"/>
    <property type="evidence" value="ECO:0007669"/>
    <property type="project" value="UniProtKB-ARBA"/>
</dbReference>
<evidence type="ECO:0000256" key="3">
    <source>
        <dbReference type="ARBA" id="ARBA00022448"/>
    </source>
</evidence>
<evidence type="ECO:0000256" key="2">
    <source>
        <dbReference type="ARBA" id="ARBA00005695"/>
    </source>
</evidence>
<dbReference type="Gene3D" id="3.40.190.10">
    <property type="entry name" value="Periplasmic binding protein-like II"/>
    <property type="match status" value="1"/>
</dbReference>
<keyword evidence="4" id="KW-0732">Signal</keyword>
<evidence type="ECO:0000313" key="6">
    <source>
        <dbReference type="EMBL" id="MBJ3762280.1"/>
    </source>
</evidence>
<dbReference type="GO" id="GO:1904680">
    <property type="term" value="F:peptide transmembrane transporter activity"/>
    <property type="evidence" value="ECO:0007669"/>
    <property type="project" value="TreeGrafter"/>
</dbReference>
<dbReference type="PANTHER" id="PTHR30290">
    <property type="entry name" value="PERIPLASMIC BINDING COMPONENT OF ABC TRANSPORTER"/>
    <property type="match status" value="1"/>
</dbReference>
<dbReference type="Proteomes" id="UP000642488">
    <property type="component" value="Unassembled WGS sequence"/>
</dbReference>
<reference evidence="6" key="1">
    <citation type="submission" date="2020-12" db="EMBL/GenBank/DDBJ databases">
        <title>Bacterial taxonomy.</title>
        <authorList>
            <person name="Pan X."/>
        </authorList>
    </citation>
    <scope>NUCLEOTIDE SEQUENCE</scope>
    <source>
        <strain evidence="6">KCTC 52957</strain>
    </source>
</reference>
<dbReference type="SUPFAM" id="SSF53850">
    <property type="entry name" value="Periplasmic binding protein-like II"/>
    <property type="match status" value="1"/>
</dbReference>